<protein>
    <recommendedName>
        <fullName evidence="2">Glycine cleavage system H protein</fullName>
    </recommendedName>
</protein>
<dbReference type="InterPro" id="IPR033753">
    <property type="entry name" value="GCV_H/Fam206"/>
</dbReference>
<name>A0A7V2ZIH6_9BACT</name>
<dbReference type="SUPFAM" id="SSF51230">
    <property type="entry name" value="Single hybrid motif"/>
    <property type="match status" value="1"/>
</dbReference>
<dbReference type="Pfam" id="PF01597">
    <property type="entry name" value="GCV_H"/>
    <property type="match status" value="1"/>
</dbReference>
<sequence>MVALFVVLTFLFFILIDLLVLKAQGKEHPAFAVKVFDKRFFFPAEAILSTGHLWLQRAQNGLYKLGIDEFILKALGKLHLVPLKNEGDSVSKGEPILQAVFGNRTITFRAPVDGSIRFLNKNINQKPVDDPYGDDWALLIEPKTDLSMSSAFLKKGNDAIKWLHDEFNRFRDFVSAKVGQPELAGVTLQDGGNIVEGVLRSFDDNTIKEFEEQFL</sequence>
<accession>A0A7V2ZIH6</accession>
<dbReference type="EMBL" id="DSUJ01000008">
    <property type="protein sequence ID" value="HFI90525.1"/>
    <property type="molecule type" value="Genomic_DNA"/>
</dbReference>
<evidence type="ECO:0008006" key="2">
    <source>
        <dbReference type="Google" id="ProtNLM"/>
    </source>
</evidence>
<gene>
    <name evidence="1" type="ORF">ENS31_03215</name>
</gene>
<proteinExistence type="predicted"/>
<comment type="caution">
    <text evidence="1">The sequence shown here is derived from an EMBL/GenBank/DDBJ whole genome shotgun (WGS) entry which is preliminary data.</text>
</comment>
<evidence type="ECO:0000313" key="1">
    <source>
        <dbReference type="EMBL" id="HFI90525.1"/>
    </source>
</evidence>
<reference evidence="1" key="1">
    <citation type="journal article" date="2020" name="mSystems">
        <title>Genome- and Community-Level Interaction Insights into Carbon Utilization and Element Cycling Functions of Hydrothermarchaeota in Hydrothermal Sediment.</title>
        <authorList>
            <person name="Zhou Z."/>
            <person name="Liu Y."/>
            <person name="Xu W."/>
            <person name="Pan J."/>
            <person name="Luo Z.H."/>
            <person name="Li M."/>
        </authorList>
    </citation>
    <scope>NUCLEOTIDE SEQUENCE [LARGE SCALE GENOMIC DNA]</scope>
    <source>
        <strain evidence="1">SpSt-479</strain>
    </source>
</reference>
<dbReference type="InterPro" id="IPR011053">
    <property type="entry name" value="Single_hybrid_motif"/>
</dbReference>
<dbReference type="Gene3D" id="2.40.50.100">
    <property type="match status" value="1"/>
</dbReference>
<organism evidence="1">
    <name type="scientific">Ignavibacterium album</name>
    <dbReference type="NCBI Taxonomy" id="591197"/>
    <lineage>
        <taxon>Bacteria</taxon>
        <taxon>Pseudomonadati</taxon>
        <taxon>Ignavibacteriota</taxon>
        <taxon>Ignavibacteria</taxon>
        <taxon>Ignavibacteriales</taxon>
        <taxon>Ignavibacteriaceae</taxon>
        <taxon>Ignavibacterium</taxon>
    </lineage>
</organism>
<dbReference type="AlphaFoldDB" id="A0A7V2ZIH6"/>